<proteinExistence type="predicted"/>
<protein>
    <recommendedName>
        <fullName evidence="3">DUF3318 domain-containing protein</fullName>
    </recommendedName>
</protein>
<accession>A0A3P4B4R5</accession>
<evidence type="ECO:0000313" key="1">
    <source>
        <dbReference type="EMBL" id="VCU70648.1"/>
    </source>
</evidence>
<reference evidence="1 2" key="1">
    <citation type="submission" date="2018-10" db="EMBL/GenBank/DDBJ databases">
        <authorList>
            <person name="Criscuolo A."/>
        </authorList>
    </citation>
    <scope>NUCLEOTIDE SEQUENCE [LARGE SCALE GENOMIC DNA]</scope>
    <source>
        <strain evidence="1">DnA1</strain>
    </source>
</reference>
<dbReference type="OrthoDB" id="8639152at2"/>
<dbReference type="AlphaFoldDB" id="A0A3P4B4R5"/>
<name>A0A3P4B4R5_9BURK</name>
<keyword evidence="2" id="KW-1185">Reference proteome</keyword>
<dbReference type="Proteomes" id="UP000277294">
    <property type="component" value="Unassembled WGS sequence"/>
</dbReference>
<sequence length="123" mass="13761">MSRHRHVDMQARKELLLARSTIERLEFASHLHQVQAAASPGRLLKTVWPKLASSGGVGSAMQAWRILRRYPFVSSAASMLLTRIRPRGIWRVAKLGGAALAAYQGYKLWSAIKQDRGSRADPR</sequence>
<gene>
    <name evidence="1" type="ORF">PIGHUM_02724</name>
</gene>
<dbReference type="RefSeq" id="WP_124080119.1">
    <property type="nucleotide sequence ID" value="NZ_UWPJ01000022.1"/>
</dbReference>
<dbReference type="EMBL" id="UWPJ01000022">
    <property type="protein sequence ID" value="VCU70648.1"/>
    <property type="molecule type" value="Genomic_DNA"/>
</dbReference>
<organism evidence="1 2">
    <name type="scientific">Pigmentiphaga humi</name>
    <dbReference type="NCBI Taxonomy" id="2478468"/>
    <lineage>
        <taxon>Bacteria</taxon>
        <taxon>Pseudomonadati</taxon>
        <taxon>Pseudomonadota</taxon>
        <taxon>Betaproteobacteria</taxon>
        <taxon>Burkholderiales</taxon>
        <taxon>Alcaligenaceae</taxon>
        <taxon>Pigmentiphaga</taxon>
    </lineage>
</organism>
<evidence type="ECO:0000313" key="2">
    <source>
        <dbReference type="Proteomes" id="UP000277294"/>
    </source>
</evidence>
<evidence type="ECO:0008006" key="3">
    <source>
        <dbReference type="Google" id="ProtNLM"/>
    </source>
</evidence>